<dbReference type="RefSeq" id="WP_355667757.1">
    <property type="nucleotide sequence ID" value="NZ_JBEXRX010000162.1"/>
</dbReference>
<dbReference type="Pfam" id="PF00561">
    <property type="entry name" value="Abhydrolase_1"/>
    <property type="match status" value="1"/>
</dbReference>
<proteinExistence type="predicted"/>
<dbReference type="EMBL" id="JBEXRX010000162">
    <property type="protein sequence ID" value="MEU0156226.1"/>
    <property type="molecule type" value="Genomic_DNA"/>
</dbReference>
<keyword evidence="2" id="KW-0378">Hydrolase</keyword>
<keyword evidence="3" id="KW-1185">Reference proteome</keyword>
<protein>
    <submittedName>
        <fullName evidence="2">Alpha/beta hydrolase</fullName>
    </submittedName>
</protein>
<evidence type="ECO:0000313" key="2">
    <source>
        <dbReference type="EMBL" id="MEU0156226.1"/>
    </source>
</evidence>
<accession>A0ABV2VTV2</accession>
<dbReference type="GO" id="GO:0016787">
    <property type="term" value="F:hydrolase activity"/>
    <property type="evidence" value="ECO:0007669"/>
    <property type="project" value="UniProtKB-KW"/>
</dbReference>
<reference evidence="2 3" key="1">
    <citation type="submission" date="2024-06" db="EMBL/GenBank/DDBJ databases">
        <title>The Natural Products Discovery Center: Release of the First 8490 Sequenced Strains for Exploring Actinobacteria Biosynthetic Diversity.</title>
        <authorList>
            <person name="Kalkreuter E."/>
            <person name="Kautsar S.A."/>
            <person name="Yang D."/>
            <person name="Bader C.D."/>
            <person name="Teijaro C.N."/>
            <person name="Fluegel L."/>
            <person name="Davis C.M."/>
            <person name="Simpson J.R."/>
            <person name="Lauterbach L."/>
            <person name="Steele A.D."/>
            <person name="Gui C."/>
            <person name="Meng S."/>
            <person name="Li G."/>
            <person name="Viehrig K."/>
            <person name="Ye F."/>
            <person name="Su P."/>
            <person name="Kiefer A.F."/>
            <person name="Nichols A."/>
            <person name="Cepeda A.J."/>
            <person name="Yan W."/>
            <person name="Fan B."/>
            <person name="Jiang Y."/>
            <person name="Adhikari A."/>
            <person name="Zheng C.-J."/>
            <person name="Schuster L."/>
            <person name="Cowan T.M."/>
            <person name="Smanski M.J."/>
            <person name="Chevrette M.G."/>
            <person name="De Carvalho L.P.S."/>
            <person name="Shen B."/>
        </authorList>
    </citation>
    <scope>NUCLEOTIDE SEQUENCE [LARGE SCALE GENOMIC DNA]</scope>
    <source>
        <strain evidence="2 3">NPDC006286</strain>
    </source>
</reference>
<comment type="caution">
    <text evidence="2">The sequence shown here is derived from an EMBL/GenBank/DDBJ whole genome shotgun (WGS) entry which is preliminary data.</text>
</comment>
<dbReference type="InterPro" id="IPR029058">
    <property type="entry name" value="AB_hydrolase_fold"/>
</dbReference>
<evidence type="ECO:0000313" key="3">
    <source>
        <dbReference type="Proteomes" id="UP001550348"/>
    </source>
</evidence>
<name>A0ABV2VTV2_9ACTN</name>
<dbReference type="PRINTS" id="PR00412">
    <property type="entry name" value="EPOXHYDRLASE"/>
</dbReference>
<dbReference type="InterPro" id="IPR000639">
    <property type="entry name" value="Epox_hydrolase-like"/>
</dbReference>
<dbReference type="InterPro" id="IPR000073">
    <property type="entry name" value="AB_hydrolase_1"/>
</dbReference>
<dbReference type="PRINTS" id="PR00111">
    <property type="entry name" value="ABHYDROLASE"/>
</dbReference>
<sequence length="270" mass="30418">MTYARIIHVNGTNLYVQDTGEANLPVVLCLHSLFLDGRMFDGFVEAARGRFRVVRPDFRGQGRSDLDPVDLIHMDTLVGDMMELIDTLELKRINLLVQSMGGDVAFRLVAKQPQLFRRMAVLGSSARSEPADQLHRFREWTNNVGKHGFIGETLDETMAIMFGETTRNDPNKRDLIELWRDRIAAVPRRLRPAMAGVIERESVLHLLPALTLPVLVISGDEDLPRPPEWAEEVAEALPNADLIRLEKVGHSPILEAPEIVLPKLIEFFGD</sequence>
<gene>
    <name evidence="2" type="ORF">ABZ071_30925</name>
</gene>
<dbReference type="PANTHER" id="PTHR43798">
    <property type="entry name" value="MONOACYLGLYCEROL LIPASE"/>
    <property type="match status" value="1"/>
</dbReference>
<organism evidence="2 3">
    <name type="scientific">Micromonospora fulviviridis</name>
    <dbReference type="NCBI Taxonomy" id="47860"/>
    <lineage>
        <taxon>Bacteria</taxon>
        <taxon>Bacillati</taxon>
        <taxon>Actinomycetota</taxon>
        <taxon>Actinomycetes</taxon>
        <taxon>Micromonosporales</taxon>
        <taxon>Micromonosporaceae</taxon>
        <taxon>Micromonospora</taxon>
    </lineage>
</organism>
<dbReference type="InterPro" id="IPR050266">
    <property type="entry name" value="AB_hydrolase_sf"/>
</dbReference>
<evidence type="ECO:0000259" key="1">
    <source>
        <dbReference type="Pfam" id="PF00561"/>
    </source>
</evidence>
<feature type="domain" description="AB hydrolase-1" evidence="1">
    <location>
        <begin position="25"/>
        <end position="257"/>
    </location>
</feature>
<dbReference type="Gene3D" id="3.40.50.1820">
    <property type="entry name" value="alpha/beta hydrolase"/>
    <property type="match status" value="1"/>
</dbReference>
<dbReference type="Proteomes" id="UP001550348">
    <property type="component" value="Unassembled WGS sequence"/>
</dbReference>
<dbReference type="SUPFAM" id="SSF53474">
    <property type="entry name" value="alpha/beta-Hydrolases"/>
    <property type="match status" value="1"/>
</dbReference>